<organism evidence="2 3">
    <name type="scientific">Paenibacillus glycinis</name>
    <dbReference type="NCBI Taxonomy" id="2697035"/>
    <lineage>
        <taxon>Bacteria</taxon>
        <taxon>Bacillati</taxon>
        <taxon>Bacillota</taxon>
        <taxon>Bacilli</taxon>
        <taxon>Bacillales</taxon>
        <taxon>Paenibacillaceae</taxon>
        <taxon>Paenibacillus</taxon>
    </lineage>
</organism>
<gene>
    <name evidence="2" type="ORF">GT019_31295</name>
</gene>
<name>A0ABW9Y050_9BACL</name>
<feature type="region of interest" description="Disordered" evidence="1">
    <location>
        <begin position="1"/>
        <end position="23"/>
    </location>
</feature>
<sequence>MDTSQNYRKQLNKGTSNEKAWTPNNALQPLIDEVTKEISDEIQAKLSPKFLTAEEKENVKKKAAMEAQCVFAIPLNEEQEKEQGIGTFNMQAAFVLLGIDKTAFA</sequence>
<protein>
    <submittedName>
        <fullName evidence="2">Uncharacterized protein</fullName>
    </submittedName>
</protein>
<accession>A0ABW9Y050</accession>
<dbReference type="Proteomes" id="UP000665561">
    <property type="component" value="Unassembled WGS sequence"/>
</dbReference>
<evidence type="ECO:0000313" key="3">
    <source>
        <dbReference type="Proteomes" id="UP000665561"/>
    </source>
</evidence>
<evidence type="ECO:0000313" key="2">
    <source>
        <dbReference type="EMBL" id="NBD28367.1"/>
    </source>
</evidence>
<dbReference type="EMBL" id="JAAAMV010000041">
    <property type="protein sequence ID" value="NBD28367.1"/>
    <property type="molecule type" value="Genomic_DNA"/>
</dbReference>
<evidence type="ECO:0000256" key="1">
    <source>
        <dbReference type="SAM" id="MobiDB-lite"/>
    </source>
</evidence>
<dbReference type="RefSeq" id="WP_161747366.1">
    <property type="nucleotide sequence ID" value="NZ_JAAAMV010000041.1"/>
</dbReference>
<keyword evidence="3" id="KW-1185">Reference proteome</keyword>
<proteinExistence type="predicted"/>
<comment type="caution">
    <text evidence="2">The sequence shown here is derived from an EMBL/GenBank/DDBJ whole genome shotgun (WGS) entry which is preliminary data.</text>
</comment>
<reference evidence="2 3" key="1">
    <citation type="submission" date="2020-01" db="EMBL/GenBank/DDBJ databases">
        <title>Paenibacillus soybeanensis sp. nov. isolated from the nodules of soybean (Glycine max(L.) Merr).</title>
        <authorList>
            <person name="Wang H."/>
        </authorList>
    </citation>
    <scope>NUCLEOTIDE SEQUENCE [LARGE SCALE GENOMIC DNA]</scope>
    <source>
        <strain evidence="2 3">T1</strain>
    </source>
</reference>